<evidence type="ECO:0000256" key="1">
    <source>
        <dbReference type="SAM" id="Coils"/>
    </source>
</evidence>
<accession>A0A0V0QIC9</accession>
<proteinExistence type="predicted"/>
<feature type="region of interest" description="Disordered" evidence="2">
    <location>
        <begin position="294"/>
        <end position="322"/>
    </location>
</feature>
<evidence type="ECO:0000256" key="2">
    <source>
        <dbReference type="SAM" id="MobiDB-lite"/>
    </source>
</evidence>
<evidence type="ECO:0000313" key="4">
    <source>
        <dbReference type="Proteomes" id="UP000054937"/>
    </source>
</evidence>
<comment type="caution">
    <text evidence="3">The sequence shown here is derived from an EMBL/GenBank/DDBJ whole genome shotgun (WGS) entry which is preliminary data.</text>
</comment>
<feature type="coiled-coil region" evidence="1">
    <location>
        <begin position="437"/>
        <end position="485"/>
    </location>
</feature>
<sequence>MENKTSLIPEISREETQQEVDESIENLKKETFQKQTTISDNDDEQQMQQSNPEIQYLQYQQQELNQEEQDQQQQQLYQQLISQEEENFLQQEQISKDSQEQLEPFRRFQKDSQNQINIVKNNNFLQQKQNSQENFSDNENQDLNEYNENDQQLQQLNQNQDQDIQSLQQDSVQKSNSYNRYLGKIGLSQEQQQRMLVNQEDNESNNNTNEQFYSWDLKMELEQQIKFNQQLQGKIENQQNHIQLLQKRNVQLAKDLETSKIENFKNAEEINKLQEIINQGFDSENSLIKNAKFNQKKQQKNKKNLNSHYNEPSLISQDQNSQNEEIQDYYQQDENQQRYEFEQKANRYNIFQNQKKQDQQKSSPIQYNQQNNLKTSSSQQLLRPSQYNHQYQKQKQLQQSQYKTQSYSQNTQQQQSSYQLPNTTIDEEDFYEKCRQVQVYENEIDELNKQVLLERREKLEFRNLLDESEQEIKSLISRNEELSSANLKMRDQVIIEQSKLKTSKLLEEKLQQDYCLLKEQLISQKEQEETENELIFQRCSDLLELNQQLQQENKQLLADLQFLEKIKEQNSKLKNQLSYCLDVELRQYRNVIDDLSSYLDLSDLPKIHKKIIKIVKTQKQQEKFILSFMEVMKEAGDVSSLNKNIEKTMNQQNQQDDYLNYISEFKVLDQKNRSISLQFCWAWFKNMFNEYLKLKKNYKEDKVLKKFLIEKLEIQKKWEILPKIQQKFSEFDTLERIVIRIKKYLQLQWVNQLPELERMIELQFQNKYFSNPYQK</sequence>
<evidence type="ECO:0000313" key="3">
    <source>
        <dbReference type="EMBL" id="KRX01972.1"/>
    </source>
</evidence>
<feature type="coiled-coil region" evidence="1">
    <location>
        <begin position="228"/>
        <end position="262"/>
    </location>
</feature>
<reference evidence="3 4" key="1">
    <citation type="journal article" date="2015" name="Sci. Rep.">
        <title>Genome of the facultative scuticociliatosis pathogen Pseudocohnilembus persalinus provides insight into its virulence through horizontal gene transfer.</title>
        <authorList>
            <person name="Xiong J."/>
            <person name="Wang G."/>
            <person name="Cheng J."/>
            <person name="Tian M."/>
            <person name="Pan X."/>
            <person name="Warren A."/>
            <person name="Jiang C."/>
            <person name="Yuan D."/>
            <person name="Miao W."/>
        </authorList>
    </citation>
    <scope>NUCLEOTIDE SEQUENCE [LARGE SCALE GENOMIC DNA]</scope>
    <source>
        <strain evidence="3">36N120E</strain>
    </source>
</reference>
<dbReference type="InParanoid" id="A0A0V0QIC9"/>
<feature type="coiled-coil region" evidence="1">
    <location>
        <begin position="136"/>
        <end position="170"/>
    </location>
</feature>
<feature type="region of interest" description="Disordered" evidence="2">
    <location>
        <begin position="354"/>
        <end position="421"/>
    </location>
</feature>
<feature type="compositionally biased region" description="Polar residues" evidence="2">
    <location>
        <begin position="307"/>
        <end position="322"/>
    </location>
</feature>
<name>A0A0V0QIC9_PSEPJ</name>
<keyword evidence="4" id="KW-1185">Reference proteome</keyword>
<dbReference type="Proteomes" id="UP000054937">
    <property type="component" value="Unassembled WGS sequence"/>
</dbReference>
<feature type="coiled-coil region" evidence="1">
    <location>
        <begin position="539"/>
        <end position="566"/>
    </location>
</feature>
<organism evidence="3 4">
    <name type="scientific">Pseudocohnilembus persalinus</name>
    <name type="common">Ciliate</name>
    <dbReference type="NCBI Taxonomy" id="266149"/>
    <lineage>
        <taxon>Eukaryota</taxon>
        <taxon>Sar</taxon>
        <taxon>Alveolata</taxon>
        <taxon>Ciliophora</taxon>
        <taxon>Intramacronucleata</taxon>
        <taxon>Oligohymenophorea</taxon>
        <taxon>Scuticociliatia</taxon>
        <taxon>Philasterida</taxon>
        <taxon>Pseudocohnilembidae</taxon>
        <taxon>Pseudocohnilembus</taxon>
    </lineage>
</organism>
<feature type="compositionally biased region" description="Low complexity" evidence="2">
    <location>
        <begin position="385"/>
        <end position="420"/>
    </location>
</feature>
<protein>
    <submittedName>
        <fullName evidence="3">Uncharacterized protein</fullName>
    </submittedName>
</protein>
<dbReference type="AlphaFoldDB" id="A0A0V0QIC9"/>
<gene>
    <name evidence="3" type="ORF">PPERSA_07617</name>
</gene>
<feature type="region of interest" description="Disordered" evidence="2">
    <location>
        <begin position="1"/>
        <end position="53"/>
    </location>
</feature>
<dbReference type="EMBL" id="LDAU01000159">
    <property type="protein sequence ID" value="KRX01972.1"/>
    <property type="molecule type" value="Genomic_DNA"/>
</dbReference>
<keyword evidence="1" id="KW-0175">Coiled coil</keyword>
<feature type="compositionally biased region" description="Polar residues" evidence="2">
    <location>
        <begin position="362"/>
        <end position="383"/>
    </location>
</feature>
<feature type="compositionally biased region" description="Basic residues" evidence="2">
    <location>
        <begin position="294"/>
        <end position="305"/>
    </location>
</feature>